<feature type="coiled-coil region" evidence="1">
    <location>
        <begin position="795"/>
        <end position="822"/>
    </location>
</feature>
<protein>
    <recommendedName>
        <fullName evidence="5">Tetratricopeptide repeat protein</fullName>
    </recommendedName>
</protein>
<dbReference type="Proteomes" id="UP000692954">
    <property type="component" value="Unassembled WGS sequence"/>
</dbReference>
<evidence type="ECO:0000313" key="3">
    <source>
        <dbReference type="EMBL" id="CAD8091971.1"/>
    </source>
</evidence>
<keyword evidence="4" id="KW-1185">Reference proteome</keyword>
<feature type="compositionally biased region" description="Polar residues" evidence="2">
    <location>
        <begin position="1394"/>
        <end position="1419"/>
    </location>
</feature>
<evidence type="ECO:0000256" key="1">
    <source>
        <dbReference type="SAM" id="Coils"/>
    </source>
</evidence>
<evidence type="ECO:0000313" key="4">
    <source>
        <dbReference type="Proteomes" id="UP000692954"/>
    </source>
</evidence>
<dbReference type="OrthoDB" id="299098at2759"/>
<reference evidence="3" key="1">
    <citation type="submission" date="2021-01" db="EMBL/GenBank/DDBJ databases">
        <authorList>
            <consortium name="Genoscope - CEA"/>
            <person name="William W."/>
        </authorList>
    </citation>
    <scope>NUCLEOTIDE SEQUENCE</scope>
</reference>
<organism evidence="3 4">
    <name type="scientific">Paramecium sonneborni</name>
    <dbReference type="NCBI Taxonomy" id="65129"/>
    <lineage>
        <taxon>Eukaryota</taxon>
        <taxon>Sar</taxon>
        <taxon>Alveolata</taxon>
        <taxon>Ciliophora</taxon>
        <taxon>Intramacronucleata</taxon>
        <taxon>Oligohymenophorea</taxon>
        <taxon>Peniculida</taxon>
        <taxon>Parameciidae</taxon>
        <taxon>Paramecium</taxon>
    </lineage>
</organism>
<evidence type="ECO:0000256" key="2">
    <source>
        <dbReference type="SAM" id="MobiDB-lite"/>
    </source>
</evidence>
<gene>
    <name evidence="3" type="ORF">PSON_ATCC_30995.1.T0580150</name>
</gene>
<keyword evidence="1" id="KW-0175">Coiled coil</keyword>
<comment type="caution">
    <text evidence="3">The sequence shown here is derived from an EMBL/GenBank/DDBJ whole genome shotgun (WGS) entry which is preliminary data.</text>
</comment>
<sequence>MGCCLSNHNQHDAIIQNIIEQTVFEQQQIQIEEGQQQERIRTTLNSDQEFINSDDSKKQQNITIEHHVKRSSHHKRDFEKKDERDYMLKVEYNVKIKQFIVELKKVDTSSFYKIQISASYLDYEIMVDLKGIQVNDNHQHLQIYPFTYKEAARHARYNCFFSNDKYFNIEENDFKKQHFFQQLLLVQRQVLKSHQKSTSSQEKRVVNRRWAMIADLATILIKQPNLQIRSKPEVNYDVVNELMEVIQVFDIEANPRFLNVIFQLMLQTYFPHLREYLVFIEEIYFLFHDLPNLDCPQYYKILLFYQGMNYSLKDLHTHLDFEQLQLSELCLLKLSHCLLNILYACYSKYLYRLNFTLSNIYYFRRLKLFKLQSFQRIRSLIPFQANVESSINCISEAKMQTFKKSYLKDYLAICDIIILFKNPRGYNQLIISKLRKKKPKSEIDVKFKDYLLYADSIFDEVQDRIILDFIKLGLNRTFQGSDFNFQQALEELKSHIIQIECLIQSIEQLQRLRKKEEYINKHQKNNNEYLDVIDQSQKSDEEDNDNILKNFDLELDIENLTIKQLENKENNDNKVREQLKNEMNYSSLLMNKNFLKNCQNFIKQEEKYSIDKVQALIYLAQARAQEVLDEKARKQQYQNDLELPIQLVQKNEDKSTLTSNFLVLIQLVQYSSRKPQIVLLRLLQISQIQQQKKFLMRRKIKKAIHQHNGLIEMRKHVIIQLANVEHCLANSRLNEANSMIFSIIDIQMKRNLLSTLLFGYSLYIYGIICQETIQIQSAMITFQMSKTIYDNYFPMEKWKDIKENLEEEAVVKKNTKDIKRKEETEIPKKILINFHNMATYNLSKLAYNLGVVFCQLNDPENALRALQKAIEYRKLLHDEFSDEVIEIVLMIFKIYIENEESCQVLKLGWFYARKINQLYRDNKLQCLHNKNFAQLEFLLAGIFQSCNAYFSALRFYSRASKAYTISKTQTFNRMYFVQQQRKLIMTQIKDYHLHNDRLQSQEFYYQTRVRSIYDKMKPFFQQVYFVASIIFMDNSLNQNTGTKLLHSNGFMKNNDHQLAWQRYQEIHKQYQQIQKDECYGHNIEKIGEIFLEQGQFDKAKIQFEFAIGIYEKYLFFPYKEYCQIRCHLYIICILAIQKQSEDLIKQFNLVETFILDCQQFMKWSIISEQRKYNKFQLLSKKAGVKILYQLVELMDLIDKFRNIRKRWFKKIQDLDYIHQRGLKMKKRMKLHRSENKLLAEFRKSCLLGNHVSIRIRKYEDQTKVSQQDLQIQQEKRLQEILKVQQNIKNEDQRVVDQSILQQQQQQEIQQLESKQTIKAKKSKFFILDIDENTISKKNKKKSRANEEVQKIETSQQTSIKNLDLISSTLESQKTQPPPNDKVQQFQKSKSQQKATIVQKQQDKSSISQRSTSQQNQRLNPFQKVSKKQI</sequence>
<accession>A0A8S1NNW3</accession>
<feature type="compositionally biased region" description="Low complexity" evidence="2">
    <location>
        <begin position="1381"/>
        <end position="1393"/>
    </location>
</feature>
<feature type="coiled-coil region" evidence="1">
    <location>
        <begin position="548"/>
        <end position="582"/>
    </location>
</feature>
<feature type="region of interest" description="Disordered" evidence="2">
    <location>
        <begin position="1370"/>
        <end position="1429"/>
    </location>
</feature>
<name>A0A8S1NNW3_9CILI</name>
<proteinExistence type="predicted"/>
<evidence type="ECO:0008006" key="5">
    <source>
        <dbReference type="Google" id="ProtNLM"/>
    </source>
</evidence>
<dbReference type="EMBL" id="CAJJDN010000058">
    <property type="protein sequence ID" value="CAD8091971.1"/>
    <property type="molecule type" value="Genomic_DNA"/>
</dbReference>